<comment type="caution">
    <text evidence="2">The sequence shown here is derived from an EMBL/GenBank/DDBJ whole genome shotgun (WGS) entry which is preliminary data.</text>
</comment>
<feature type="region of interest" description="Disordered" evidence="1">
    <location>
        <begin position="214"/>
        <end position="242"/>
    </location>
</feature>
<dbReference type="EMBL" id="BMMH01000012">
    <property type="protein sequence ID" value="GGL30133.1"/>
    <property type="molecule type" value="Genomic_DNA"/>
</dbReference>
<dbReference type="Proteomes" id="UP000638263">
    <property type="component" value="Unassembled WGS sequence"/>
</dbReference>
<accession>A0A917VXK1</accession>
<protein>
    <submittedName>
        <fullName evidence="2">Uncharacterized protein</fullName>
    </submittedName>
</protein>
<evidence type="ECO:0000313" key="2">
    <source>
        <dbReference type="EMBL" id="GGL30133.1"/>
    </source>
</evidence>
<reference evidence="2" key="2">
    <citation type="submission" date="2020-09" db="EMBL/GenBank/DDBJ databases">
        <authorList>
            <person name="Sun Q."/>
            <person name="Zhou Y."/>
        </authorList>
    </citation>
    <scope>NUCLEOTIDE SEQUENCE</scope>
    <source>
        <strain evidence="2">CGMCC 4.3508</strain>
    </source>
</reference>
<evidence type="ECO:0000313" key="3">
    <source>
        <dbReference type="Proteomes" id="UP000638263"/>
    </source>
</evidence>
<reference evidence="2" key="1">
    <citation type="journal article" date="2014" name="Int. J. Syst. Evol. Microbiol.">
        <title>Complete genome sequence of Corynebacterium casei LMG S-19264T (=DSM 44701T), isolated from a smear-ripened cheese.</title>
        <authorList>
            <consortium name="US DOE Joint Genome Institute (JGI-PGF)"/>
            <person name="Walter F."/>
            <person name="Albersmeier A."/>
            <person name="Kalinowski J."/>
            <person name="Ruckert C."/>
        </authorList>
    </citation>
    <scope>NUCLEOTIDE SEQUENCE</scope>
    <source>
        <strain evidence="2">CGMCC 4.3508</strain>
    </source>
</reference>
<dbReference type="RefSeq" id="WP_156426094.1">
    <property type="nucleotide sequence ID" value="NZ_BMMH01000012.1"/>
</dbReference>
<evidence type="ECO:0000256" key="1">
    <source>
        <dbReference type="SAM" id="MobiDB-lite"/>
    </source>
</evidence>
<proteinExistence type="predicted"/>
<dbReference type="AlphaFoldDB" id="A0A917VXK1"/>
<sequence length="242" mass="27044">MGAAVGGWAAGSAIFHAVYEDQPAPPVTSEIDPAVERLAEMSPFLRQQLADLRAEGWTIGYGAIDSLGATRMKSKTIVINESLKNDPLEATSVLAHEVGHAYPGRFDVEPLSPRSDEDYDDWLERNLWLRRLSEAESELVAAQVRSEIRSGGGPDIGRVEDYTVGLYHAIGAGVLSRDEARERMTEHLDWYSFEYYRSEHEKLWDRQYADTHGPSVERWDRAGSSGPPKMPQPIPETSNPYQ</sequence>
<organism evidence="2 3">
    <name type="scientific">Nocardia jinanensis</name>
    <dbReference type="NCBI Taxonomy" id="382504"/>
    <lineage>
        <taxon>Bacteria</taxon>
        <taxon>Bacillati</taxon>
        <taxon>Actinomycetota</taxon>
        <taxon>Actinomycetes</taxon>
        <taxon>Mycobacteriales</taxon>
        <taxon>Nocardiaceae</taxon>
        <taxon>Nocardia</taxon>
    </lineage>
</organism>
<name>A0A917VXK1_9NOCA</name>
<keyword evidence="3" id="KW-1185">Reference proteome</keyword>
<gene>
    <name evidence="2" type="ORF">GCM10011588_51110</name>
</gene>